<feature type="region of interest" description="Disordered" evidence="5">
    <location>
        <begin position="1820"/>
        <end position="1851"/>
    </location>
</feature>
<protein>
    <submittedName>
        <fullName evidence="7">Acetyl-CoA synthetase-like protein</fullName>
    </submittedName>
</protein>
<feature type="compositionally biased region" description="Pro residues" evidence="5">
    <location>
        <begin position="10"/>
        <end position="21"/>
    </location>
</feature>
<feature type="compositionally biased region" description="Low complexity" evidence="5">
    <location>
        <begin position="4182"/>
        <end position="4192"/>
    </location>
</feature>
<evidence type="ECO:0000256" key="5">
    <source>
        <dbReference type="SAM" id="MobiDB-lite"/>
    </source>
</evidence>
<dbReference type="InterPro" id="IPR009081">
    <property type="entry name" value="PP-bd_ACP"/>
</dbReference>
<dbReference type="InterPro" id="IPR023213">
    <property type="entry name" value="CAT-like_dom_sf"/>
</dbReference>
<accession>A0A316UMM1</accession>
<dbReference type="GO" id="GO:0016874">
    <property type="term" value="F:ligase activity"/>
    <property type="evidence" value="ECO:0007669"/>
    <property type="project" value="UniProtKB-KW"/>
</dbReference>
<evidence type="ECO:0000313" key="7">
    <source>
        <dbReference type="EMBL" id="PWN26542.1"/>
    </source>
</evidence>
<feature type="region of interest" description="Disordered" evidence="5">
    <location>
        <begin position="4081"/>
        <end position="4100"/>
    </location>
</feature>
<dbReference type="STRING" id="1569628.A0A316UMM1"/>
<dbReference type="GO" id="GO:0031177">
    <property type="term" value="F:phosphopantetheine binding"/>
    <property type="evidence" value="ECO:0007669"/>
    <property type="project" value="InterPro"/>
</dbReference>
<dbReference type="Gene3D" id="3.40.50.12780">
    <property type="entry name" value="N-terminal domain of ligase-like"/>
    <property type="match status" value="3"/>
</dbReference>
<keyword evidence="8" id="KW-1185">Reference proteome</keyword>
<evidence type="ECO:0000256" key="3">
    <source>
        <dbReference type="ARBA" id="ARBA00022553"/>
    </source>
</evidence>
<dbReference type="InterPro" id="IPR020845">
    <property type="entry name" value="AMP-binding_CS"/>
</dbReference>
<feature type="domain" description="Carrier" evidence="6">
    <location>
        <begin position="1845"/>
        <end position="1923"/>
    </location>
</feature>
<dbReference type="GeneID" id="37028359"/>
<feature type="domain" description="Carrier" evidence="6">
    <location>
        <begin position="3008"/>
        <end position="3090"/>
    </location>
</feature>
<feature type="region of interest" description="Disordered" evidence="5">
    <location>
        <begin position="1"/>
        <end position="60"/>
    </location>
</feature>
<dbReference type="SUPFAM" id="SSF52777">
    <property type="entry name" value="CoA-dependent acyltransferases"/>
    <property type="match status" value="10"/>
</dbReference>
<keyword evidence="3" id="KW-0597">Phosphoprotein</keyword>
<dbReference type="Pfam" id="PF00668">
    <property type="entry name" value="Condensation"/>
    <property type="match status" value="4"/>
</dbReference>
<dbReference type="EMBL" id="KZ819671">
    <property type="protein sequence ID" value="PWN26542.1"/>
    <property type="molecule type" value="Genomic_DNA"/>
</dbReference>
<feature type="region of interest" description="Disordered" evidence="5">
    <location>
        <begin position="4180"/>
        <end position="4200"/>
    </location>
</feature>
<dbReference type="FunFam" id="3.40.50.12780:FF:000024">
    <property type="entry name" value="Nonribosomal siderophore peptide synthase SidC"/>
    <property type="match status" value="2"/>
</dbReference>
<keyword evidence="2" id="KW-0596">Phosphopantetheine</keyword>
<dbReference type="Pfam" id="PF00550">
    <property type="entry name" value="PP-binding"/>
    <property type="match status" value="1"/>
</dbReference>
<name>A0A316UMM1_9BASI</name>
<dbReference type="InterPro" id="IPR006162">
    <property type="entry name" value="Ppantetheine_attach_site"/>
</dbReference>
<evidence type="ECO:0000256" key="2">
    <source>
        <dbReference type="ARBA" id="ARBA00022450"/>
    </source>
</evidence>
<evidence type="ECO:0000256" key="4">
    <source>
        <dbReference type="ARBA" id="ARBA00022598"/>
    </source>
</evidence>
<dbReference type="SMART" id="SM00823">
    <property type="entry name" value="PKS_PP"/>
    <property type="match status" value="4"/>
</dbReference>
<dbReference type="PROSITE" id="PS00455">
    <property type="entry name" value="AMP_BINDING"/>
    <property type="match status" value="3"/>
</dbReference>
<sequence>MTPSTTESSQPPPPPPLPPSSPSTSLPDSLPPSRVPRLDVFHSSSSHASAPTTSARANVGNGIDSSQLVVGFARWLLRLLNAEEACFLYLCSQGRSLILAAGSADLSKCDIVQHAWTEEAPTDFLVVGPGGNAPSAAGRECVVAYRDDTTIELTAPHAALLASGLVWSLASPSSATATPRPSSLNYPLTSWHQNDDELLHSAFEDQAMRCPDQTALDYLADEKGTHIRLTYAELDKRANVLAATLSERIHALEQHPEWPGSIPLLLGPSPALYISQLAALKAGLAFAPLPIDAPSQRLTAIIQDQHAPVALYSSDATDPPAIEGVQWLDVADLNRQQTSDETMSPGVKPLKPLAPASLAYLLYTSGSTGLPKGVQITHSSAVASISAHRQQAGIGNAPSMRWFQFAAPTFDPSVMEIFVTLSSGATLCTALRSLTLNDINETVAATEANIMMATPSLATLLRRDRLPKLRTLWTMGEALSSTVIDNFAKAQPPASLWNAYGPTEAAINVTLMQMLPSYRGTILGPPLPSASLFVVDAQMRPVPQGLAGELILGGPQVSQLGYLNRPKENAASFVDVPELGGRVYRTGDAARVVWNAEGQPWIEILGRIGHGRGQVKVHGQRLELAEVESALHLSDEDDVATVHVMQIQSGSLAALVQTRSELVEAHKSRLEDTLREQASRRLAPFARPRAYVFTSQRFSSISGKLDSKAAKHFVQESLSTQAGGNGEDDNAGIDPTIRRQIDTLVETMRSITGSDSISAKTSLEATGLDSLGAMRLLETLRGCDSTLSRLTLRDLVSPQSARKTIARFVADAQRESSDSSAATQQIVAFDERHRQHCCAQLGLEDATMESVIPVTATQAGMLASFLRSHSYVHHFCYHLDNDVDLDRFAAAAEEVFSGAAAMRSVFVSVDDEVAPFAQCVLKSVRHPVSRHASGDVEKHLSKVEEALSLESPPFHHALFQPAGTSKPVYAISLFHGIFDGGSLELLLNDVRARYAGRDVILRTGPTYAAKTYLEATTGTELEQTRTYWSDLLQGFEAEVFPCINGLRRGLPETQGSAVLEHCPDDIDIAALTDAAQRLLGTRSPLALVQLAWCLVLSAYSETSKTDIVFGSVVSNRIDEEARSCAAPTFTTLPVRIDVEESRDIVTIFSDLARQSVRALPHSQPALGSITVDGGKLPYDTLVALQLFEDDATQEPALWHDEWSPAMVNDFAVMLEVWPSVQTASGLRLRATYEKSRLDVSSCKVMLQQFAALLSAMTQSDMRERSLGDLLTSVTSQQAALGAKVGSATYESDFLHSQFETFVQTSPNQVALAFYGEKQLHELSYRKLDALSSSLASRIVTANGGRPLTDTAVPLYANKSVEMYIAVLAILKAGGAWCPIEPSMPRERKAKLIKRAGGQIVVVASKACLHEEDKSGDEAKQELERVLQDAGVPNEHVVDASAMEETLHCELPARASPSTLAYVIWTSGSTGEPKGVLIEHRAAAQAMRALQSAIPHQDGLPPRTICFSAFTFDVFVEDIFYTWGLGGTVVSAPRNTLIDPDGFAQLAADSQATHSHLTPAFGACIARERCPSLQTITMIGEKLGEEVAAQWEGDDSHGTTAWNTYGPAENAVVSTYRSFQHGRTHQAPNVGWPLDGTTCLVVRPNRAVAMRGGVGELGLGGGQVARGYLGDPEKTADRYPTLPEHGRVYLTGDVVRMLADGSLDFVGRRDDLIKVGGIRVELSEISHALARCHESVRHVETLYLSLGGEGGGKAIVSFLLAVEDANGDRPEDRAVKAAARAQAQKALPAYMHPAHYVVVDSIPRSTSAKTDTRALAATFLRQREQRTNNAEEDQDGSEAGDNDSVPDPSSPQGKLAHIVLELLDASSSTRLTRRTSLRSLGLDSIRTIRLATKLRAANFPAVAAFQLMKCETFGQLCDVVAPPSDAGNGHAGGMSTDELQAQEQVRQRLEAVREQWMPALQSHPTAPMLVDVLPTTALQAALLTETAKSSGSYWSTSIFDLKEHVDADALRSAWVKVTEEFEILRTTFIATAQGYLQGVLEPSAASKGVELQAVEGSAGIDKRTVTVAQSRASSSPPSPFYWALTLVQHPRQLAVHMHHALYDGPAFDQMISRVEEHLKGNAKPLKTAVSLRDTLVLLGPSAISWPNKSTTHNASAFTELLKPRADRCGPWMLPNLTGAKAVKRPQMQAATIDISADATKLSDLARQYDLPSSAAIVQAAFGCLVADYLDQGAVLIGATLSERGRQAQLESSVFPLVVTVPFLIDGGRMTEAERKQATPDEIRAFRGMSVGELLKELAGQWRKSSGDARYVAASEVRKALDWPRDQAIYPALFVVHDNAGDDEAACTSEQQILSPVRDPAKLAVEHGLALNVYSDAKGHPSRLVVSASETFLPPAHIEVLAKQIEAQITSLLEAKADTPLSRLSNLEENISNVSPLYSISSPVITDENTAAAASRHPCYWLRHWAQKHPGRTAAMEIVGEAGGEVREWSFRDLDQKSNALAWQIRSTIGEKPCVVALCMGRTLEAFAAILAIFKLGCTYLPIAEDLPVQRKQDLVKDAGAAAVLTTFELQKPFEGMLDQIIVLDEIKLDASKMQELELPPARSCGYLLYTSGSTGKPKGVSVSGANLSGYIEGFAALVYRNSVKSHHLTEAGGGRYLTLASRAFDPHLSQMFLPWRMGYAVVTGERNAILEDLTETVRLLSITHMGILPSLLEHSGMTPDKAPSLVGIAVGGEKITQFILDEWAPATPGQTPLVVNAYGPTEVTIGCTMAVVTKQATPGHIGLPVGETTALVLLPGTQTVARRGQSGELCFAGDLVAHGGYLGRGPDEQGGFSTFGGTRIYRTGDMARMLHDGSISFLGRADEQVKIRGQRLELGEVNATVRVAAAEVRKQTISSQKAVTVYAKHPSLASSRLFTVLSMDRAHQVADAEFVDCEHDDEARSLVEAVTKMCSSKMPAFMVPTIVVVPALPQLPSGKFDVKKTIAALQRAPVDLLLRTSKAAGGGSAGQSRNLNALESAILAAVCELTDSNVEDVTRWARPSTSIFELGVDSLTAVGLSVRLREQPLQISMSVADVLANDTLESLAAYAERAEDADGGNDAEWYDTERFDAEARQELKAAGALEGTQPEWIRPTMPLQESLVTLTRLACEQNGDGPLPYIHCFRIKSTRTNVAALWRESIKREPMLRTVFKSRGNGLVQAVLPADAPELQQLILEGAPSVALPARMIDAVGQVPPLRVFADESTGFASVWLHHAIYDGSTLPTLLRDVYDDVAAPVRPANNPSDNAVLAQAARSQSAKALRFWQRHLENVATPHRPLAKAAAEEAGRPVARKRFTMGIDLTSRLRAAAQSSRIGTTLSTLTQSAFALLLARLTQCPDVVLGNVVSGRSSAGEMTSMPLVATVPVRHSFGAATLADALVASKKSNAAVKRWEHTSLRNIQSAVGRGGLFDVLFSYDGARAQEHKSSSYEVLEDEGDSAGGVDYPLVLNVTDKGQELGATLVYSTTEIDEDVANALVTQLQLLLSTIAEGSNPQLTELGLSFDHTALSAHASGASSLQRPLNHREEQVRDVLLQLVSDVDRKDVQPGTSFYRIGLDSLVALRFARELKRSGIEGLDRVSAAKIVASGNLARLCAEGETQVDDKTTAVGEEEVNGDEASASRDIARRVAGFEDLFVRLNSGDECEASYVCTPLQAGMLTLSRDSPHSAYHQIHRFRLRGDVDVQRLCRAWDQVVEHNDVLRSTFHLDETHARWVAQVHTKVGSDASGDFSAQPPAYLTLSDDDKVASFHIHHALYDGASLPVIFDQVRAAYHGQELPPYRPFWSAAQRSALDREQATAAWAKLLEGYKYAPITAQIMARRHRSTARFAAPPSAAYRSLGVTLHAVCVLSYARALSQNILGLRDVCFGHVLDGRSDETDADVIGPLFNTVARRVTLGDLLETNAEGLVRTQQSLDNGAQWQAAADLRGVTAAWRAKQGGGSSKSRVFDCLFVYHKAQQKAGTSAAAEPLWHRVDDDEEAEAEDEYDVNVSITEHASGELSISANSVVGGQEGLDALVQEIARQIGELVNQPHSPMPAAMRVMPLTTAGELDGDRSESDDDNSPLDSDEEALCDALSTMMPHLSDRSNWRKASTNVPELGIDSITAIKLASMCRKRGGVVAAITVPIILRGQTVRAVVKAARRSVKAKGKAANGAANGAARHQTDDSTRTAAADMLSVSLGDIEDVFAVLPGQEHHLDSWHATGRRFYEAPWALRIQGDVDGRKMMAAWTQLLSRHAVLRSTFAQLPGSEKPVQVVMRASEKQQTPFGWSIHKAESSLEIEAQRVIEEGNSSSSSLYEMPARLALVQGSDTSIIVMRLHHAQYDAWSIAMILDELQALYEGREPSTEPCDFANLARSLMLEQDKATLAKEWWKRYLGDAEPTCLSQQEKEKATAQGPVVLVRSPGLVTGLASLEEQASRVAPGVNLSHVVILALARVLVQRSNATRRPTLGFYTAGRAAVAETDPEAAAAAVPLLNVLPLAVSVGKNEARKQLEAVRDDLLERVQWEQSRLRDVVGGNDKMFDVFLNLLWHRGGQQEDAPLATTGEEPVRSAKWERWTHPSSSAYFTSTQTHDVNETTLRDLSTEYLPRHKCYIDVRRDVSGDCLSFGLKADVGMLAQEEEATRQALQALAEQVAKEVGMLMEQCR</sequence>
<dbReference type="InterPro" id="IPR001242">
    <property type="entry name" value="Condensation_dom"/>
</dbReference>
<dbReference type="Pfam" id="PF00501">
    <property type="entry name" value="AMP-binding"/>
    <property type="match status" value="3"/>
</dbReference>
<dbReference type="SUPFAM" id="SSF56801">
    <property type="entry name" value="Acetyl-CoA synthetase-like"/>
    <property type="match status" value="3"/>
</dbReference>
<dbReference type="PANTHER" id="PTHR45527:SF2">
    <property type="entry name" value="FERRICROCIN SYNTHETASE (NONRIBOSOMAL PEPTIDE SIDEROPHORE SYNTHASE ) (EUROFUNG)"/>
    <property type="match status" value="1"/>
</dbReference>
<dbReference type="SUPFAM" id="SSF47336">
    <property type="entry name" value="ACP-like"/>
    <property type="match status" value="2"/>
</dbReference>
<dbReference type="InterPro" id="IPR042099">
    <property type="entry name" value="ANL_N_sf"/>
</dbReference>
<reference evidence="7 8" key="1">
    <citation type="journal article" date="2018" name="Mol. Biol. Evol.">
        <title>Broad Genomic Sampling Reveals a Smut Pathogenic Ancestry of the Fungal Clade Ustilaginomycotina.</title>
        <authorList>
            <person name="Kijpornyongpan T."/>
            <person name="Mondo S.J."/>
            <person name="Barry K."/>
            <person name="Sandor L."/>
            <person name="Lee J."/>
            <person name="Lipzen A."/>
            <person name="Pangilinan J."/>
            <person name="LaButti K."/>
            <person name="Hainaut M."/>
            <person name="Henrissat B."/>
            <person name="Grigoriev I.V."/>
            <person name="Spatafora J.W."/>
            <person name="Aime M.C."/>
        </authorList>
    </citation>
    <scope>NUCLEOTIDE SEQUENCE [LARGE SCALE GENOMIC DNA]</scope>
    <source>
        <strain evidence="7 8">MCA 5214</strain>
    </source>
</reference>
<dbReference type="NCBIfam" id="TIGR01733">
    <property type="entry name" value="AA-adenyl-dom"/>
    <property type="match status" value="1"/>
</dbReference>
<dbReference type="Proteomes" id="UP000245884">
    <property type="component" value="Unassembled WGS sequence"/>
</dbReference>
<feature type="compositionally biased region" description="Acidic residues" evidence="5">
    <location>
        <begin position="1829"/>
        <end position="1840"/>
    </location>
</feature>
<feature type="compositionally biased region" description="Low complexity" evidence="5">
    <location>
        <begin position="42"/>
        <end position="55"/>
    </location>
</feature>
<dbReference type="Gene3D" id="3.30.300.30">
    <property type="match status" value="3"/>
</dbReference>
<keyword evidence="4" id="KW-0436">Ligase</keyword>
<dbReference type="InterPro" id="IPR020806">
    <property type="entry name" value="PKS_PP-bd"/>
</dbReference>
<dbReference type="Gene3D" id="3.30.559.10">
    <property type="entry name" value="Chloramphenicol acetyltransferase-like domain"/>
    <property type="match status" value="6"/>
</dbReference>
<dbReference type="RefSeq" id="XP_025361154.1">
    <property type="nucleotide sequence ID" value="XM_025506536.1"/>
</dbReference>
<dbReference type="InterPro" id="IPR000873">
    <property type="entry name" value="AMP-dep_synth/lig_dom"/>
</dbReference>
<feature type="compositionally biased region" description="Acidic residues" evidence="5">
    <location>
        <begin position="4089"/>
        <end position="4100"/>
    </location>
</feature>
<dbReference type="FunFam" id="3.30.300.30:FF:000015">
    <property type="entry name" value="Nonribosomal peptide synthase SidD"/>
    <property type="match status" value="1"/>
</dbReference>
<comment type="pathway">
    <text evidence="1">Siderophore biosynthesis.</text>
</comment>
<evidence type="ECO:0000259" key="6">
    <source>
        <dbReference type="PROSITE" id="PS50075"/>
    </source>
</evidence>
<dbReference type="OrthoDB" id="416786at2759"/>
<dbReference type="Gene3D" id="3.30.559.30">
    <property type="entry name" value="Nonribosomal peptide synthetase, condensation domain"/>
    <property type="match status" value="5"/>
</dbReference>
<dbReference type="GO" id="GO:0043041">
    <property type="term" value="P:amino acid activation for nonribosomal peptide biosynthetic process"/>
    <property type="evidence" value="ECO:0007669"/>
    <property type="project" value="TreeGrafter"/>
</dbReference>
<dbReference type="GO" id="GO:0044550">
    <property type="term" value="P:secondary metabolite biosynthetic process"/>
    <property type="evidence" value="ECO:0007669"/>
    <property type="project" value="TreeGrafter"/>
</dbReference>
<evidence type="ECO:0000313" key="8">
    <source>
        <dbReference type="Proteomes" id="UP000245884"/>
    </source>
</evidence>
<dbReference type="PROSITE" id="PS50075">
    <property type="entry name" value="CARRIER"/>
    <property type="match status" value="3"/>
</dbReference>
<organism evidence="7 8">
    <name type="scientific">Jaminaea rosea</name>
    <dbReference type="NCBI Taxonomy" id="1569628"/>
    <lineage>
        <taxon>Eukaryota</taxon>
        <taxon>Fungi</taxon>
        <taxon>Dikarya</taxon>
        <taxon>Basidiomycota</taxon>
        <taxon>Ustilaginomycotina</taxon>
        <taxon>Exobasidiomycetes</taxon>
        <taxon>Microstromatales</taxon>
        <taxon>Microstromatales incertae sedis</taxon>
        <taxon>Jaminaea</taxon>
    </lineage>
</organism>
<evidence type="ECO:0000256" key="1">
    <source>
        <dbReference type="ARBA" id="ARBA00004924"/>
    </source>
</evidence>
<dbReference type="PANTHER" id="PTHR45527">
    <property type="entry name" value="NONRIBOSOMAL PEPTIDE SYNTHETASE"/>
    <property type="match status" value="1"/>
</dbReference>
<dbReference type="InterPro" id="IPR036736">
    <property type="entry name" value="ACP-like_sf"/>
</dbReference>
<dbReference type="InterPro" id="IPR045851">
    <property type="entry name" value="AMP-bd_C_sf"/>
</dbReference>
<dbReference type="Gene3D" id="1.10.1200.10">
    <property type="entry name" value="ACP-like"/>
    <property type="match status" value="1"/>
</dbReference>
<dbReference type="PROSITE" id="PS00012">
    <property type="entry name" value="PHOSPHOPANTETHEINE"/>
    <property type="match status" value="3"/>
</dbReference>
<dbReference type="GO" id="GO:0005737">
    <property type="term" value="C:cytoplasm"/>
    <property type="evidence" value="ECO:0007669"/>
    <property type="project" value="TreeGrafter"/>
</dbReference>
<dbReference type="InterPro" id="IPR010071">
    <property type="entry name" value="AA_adenyl_dom"/>
</dbReference>
<proteinExistence type="predicted"/>
<feature type="domain" description="Carrier" evidence="6">
    <location>
        <begin position="735"/>
        <end position="816"/>
    </location>
</feature>
<dbReference type="NCBIfam" id="NF003417">
    <property type="entry name" value="PRK04813.1"/>
    <property type="match status" value="3"/>
</dbReference>
<gene>
    <name evidence="7" type="ORF">BDZ90DRAFT_233161</name>
</gene>